<keyword evidence="2" id="KW-0723">Serine/threonine-protein kinase</keyword>
<reference evidence="11" key="1">
    <citation type="journal article" date="2023" name="Science">
        <title>Genome structures resolve the early diversification of teleost fishes.</title>
        <authorList>
            <person name="Parey E."/>
            <person name="Louis A."/>
            <person name="Montfort J."/>
            <person name="Bouchez O."/>
            <person name="Roques C."/>
            <person name="Iampietro C."/>
            <person name="Lluch J."/>
            <person name="Castinel A."/>
            <person name="Donnadieu C."/>
            <person name="Desvignes T."/>
            <person name="Floi Bucao C."/>
            <person name="Jouanno E."/>
            <person name="Wen M."/>
            <person name="Mejri S."/>
            <person name="Dirks R."/>
            <person name="Jansen H."/>
            <person name="Henkel C."/>
            <person name="Chen W.J."/>
            <person name="Zahm M."/>
            <person name="Cabau C."/>
            <person name="Klopp C."/>
            <person name="Thompson A.W."/>
            <person name="Robinson-Rechavi M."/>
            <person name="Braasch I."/>
            <person name="Lecointre G."/>
            <person name="Bobe J."/>
            <person name="Postlethwait J.H."/>
            <person name="Berthelot C."/>
            <person name="Roest Crollius H."/>
            <person name="Guiguen Y."/>
        </authorList>
    </citation>
    <scope>NUCLEOTIDE SEQUENCE</scope>
    <source>
        <strain evidence="11">WJC10195</strain>
    </source>
</reference>
<dbReference type="GO" id="GO:0035556">
    <property type="term" value="P:intracellular signal transduction"/>
    <property type="evidence" value="ECO:0007669"/>
    <property type="project" value="TreeGrafter"/>
</dbReference>
<dbReference type="Gene3D" id="3.30.200.20">
    <property type="entry name" value="Phosphorylase Kinase, domain 1"/>
    <property type="match status" value="1"/>
</dbReference>
<proteinExistence type="predicted"/>
<comment type="catalytic activity">
    <reaction evidence="7">
        <text>L-threonyl-[protein] + ATP = O-phospho-L-threonyl-[protein] + ADP + H(+)</text>
        <dbReference type="Rhea" id="RHEA:46608"/>
        <dbReference type="Rhea" id="RHEA-COMP:11060"/>
        <dbReference type="Rhea" id="RHEA-COMP:11605"/>
        <dbReference type="ChEBI" id="CHEBI:15378"/>
        <dbReference type="ChEBI" id="CHEBI:30013"/>
        <dbReference type="ChEBI" id="CHEBI:30616"/>
        <dbReference type="ChEBI" id="CHEBI:61977"/>
        <dbReference type="ChEBI" id="CHEBI:456216"/>
        <dbReference type="EC" id="2.7.11.1"/>
    </reaction>
</comment>
<dbReference type="EC" id="2.7.11.1" evidence="1"/>
<keyword evidence="6 9" id="KW-0067">ATP-binding</keyword>
<evidence type="ECO:0000256" key="8">
    <source>
        <dbReference type="ARBA" id="ARBA00048679"/>
    </source>
</evidence>
<accession>A0A9Q1IZ40</accession>
<evidence type="ECO:0000259" key="10">
    <source>
        <dbReference type="PROSITE" id="PS50011"/>
    </source>
</evidence>
<evidence type="ECO:0000256" key="2">
    <source>
        <dbReference type="ARBA" id="ARBA00022527"/>
    </source>
</evidence>
<comment type="caution">
    <text evidence="11">The sequence shown here is derived from an EMBL/GenBank/DDBJ whole genome shotgun (WGS) entry which is preliminary data.</text>
</comment>
<name>A0A9Q1IZ40_SYNKA</name>
<dbReference type="PANTHER" id="PTHR24356:SF365">
    <property type="entry name" value="PROTEIN KINASE C DELTA TYPE"/>
    <property type="match status" value="1"/>
</dbReference>
<evidence type="ECO:0000256" key="6">
    <source>
        <dbReference type="ARBA" id="ARBA00022840"/>
    </source>
</evidence>
<keyword evidence="12" id="KW-1185">Reference proteome</keyword>
<protein>
    <recommendedName>
        <fullName evidence="1">non-specific serine/threonine protein kinase</fullName>
        <ecNumber evidence="1">2.7.11.1</ecNumber>
    </recommendedName>
</protein>
<organism evidence="11 12">
    <name type="scientific">Synaphobranchus kaupii</name>
    <name type="common">Kaup's arrowtooth eel</name>
    <dbReference type="NCBI Taxonomy" id="118154"/>
    <lineage>
        <taxon>Eukaryota</taxon>
        <taxon>Metazoa</taxon>
        <taxon>Chordata</taxon>
        <taxon>Craniata</taxon>
        <taxon>Vertebrata</taxon>
        <taxon>Euteleostomi</taxon>
        <taxon>Actinopterygii</taxon>
        <taxon>Neopterygii</taxon>
        <taxon>Teleostei</taxon>
        <taxon>Anguilliformes</taxon>
        <taxon>Synaphobranchidae</taxon>
        <taxon>Synaphobranchus</taxon>
    </lineage>
</organism>
<dbReference type="InterPro" id="IPR011009">
    <property type="entry name" value="Kinase-like_dom_sf"/>
</dbReference>
<dbReference type="OrthoDB" id="63267at2759"/>
<dbReference type="AlphaFoldDB" id="A0A9Q1IZ40"/>
<dbReference type="InterPro" id="IPR050236">
    <property type="entry name" value="Ser_Thr_kinase_AGC"/>
</dbReference>
<dbReference type="GO" id="GO:0004674">
    <property type="term" value="F:protein serine/threonine kinase activity"/>
    <property type="evidence" value="ECO:0007669"/>
    <property type="project" value="UniProtKB-KW"/>
</dbReference>
<gene>
    <name evidence="11" type="ORF">SKAU_G00176490</name>
</gene>
<sequence length="160" mass="17592">MDLKTTAISPGLACKETLKSSQKPDLSPFDTGIYSAFSKSTGPDAPADSPSYGKLHTRQQVHFGIENFVFHKVLGKGSFGKVLLAELKGHGEYFAVKALKKDVVLMDDDVECTMVEKRVLALAWEYPFLTHLYSTFQTKTASCPSSSSTFQLKVTAQVYD</sequence>
<dbReference type="PANTHER" id="PTHR24356">
    <property type="entry name" value="SERINE/THREONINE-PROTEIN KINASE"/>
    <property type="match status" value="1"/>
</dbReference>
<comment type="catalytic activity">
    <reaction evidence="8">
        <text>L-seryl-[protein] + ATP = O-phospho-L-seryl-[protein] + ADP + H(+)</text>
        <dbReference type="Rhea" id="RHEA:17989"/>
        <dbReference type="Rhea" id="RHEA-COMP:9863"/>
        <dbReference type="Rhea" id="RHEA-COMP:11604"/>
        <dbReference type="ChEBI" id="CHEBI:15378"/>
        <dbReference type="ChEBI" id="CHEBI:29999"/>
        <dbReference type="ChEBI" id="CHEBI:30616"/>
        <dbReference type="ChEBI" id="CHEBI:83421"/>
        <dbReference type="ChEBI" id="CHEBI:456216"/>
        <dbReference type="EC" id="2.7.11.1"/>
    </reaction>
</comment>
<keyword evidence="4 9" id="KW-0547">Nucleotide-binding</keyword>
<dbReference type="InterPro" id="IPR000719">
    <property type="entry name" value="Prot_kinase_dom"/>
</dbReference>
<dbReference type="GO" id="GO:0005524">
    <property type="term" value="F:ATP binding"/>
    <property type="evidence" value="ECO:0007669"/>
    <property type="project" value="UniProtKB-UniRule"/>
</dbReference>
<dbReference type="FunFam" id="3.30.200.20:FF:000103">
    <property type="entry name" value="Protein kinase C"/>
    <property type="match status" value="1"/>
</dbReference>
<dbReference type="Proteomes" id="UP001152622">
    <property type="component" value="Chromosome 5"/>
</dbReference>
<evidence type="ECO:0000313" key="11">
    <source>
        <dbReference type="EMBL" id="KAJ8361124.1"/>
    </source>
</evidence>
<dbReference type="InterPro" id="IPR017441">
    <property type="entry name" value="Protein_kinase_ATP_BS"/>
</dbReference>
<keyword evidence="3" id="KW-0808">Transferase</keyword>
<evidence type="ECO:0000256" key="7">
    <source>
        <dbReference type="ARBA" id="ARBA00047899"/>
    </source>
</evidence>
<evidence type="ECO:0000256" key="1">
    <source>
        <dbReference type="ARBA" id="ARBA00012513"/>
    </source>
</evidence>
<dbReference type="EMBL" id="JAINUF010000005">
    <property type="protein sequence ID" value="KAJ8361124.1"/>
    <property type="molecule type" value="Genomic_DNA"/>
</dbReference>
<dbReference type="SUPFAM" id="SSF56112">
    <property type="entry name" value="Protein kinase-like (PK-like)"/>
    <property type="match status" value="1"/>
</dbReference>
<evidence type="ECO:0000313" key="12">
    <source>
        <dbReference type="Proteomes" id="UP001152622"/>
    </source>
</evidence>
<feature type="binding site" evidence="9">
    <location>
        <position position="97"/>
    </location>
    <ligand>
        <name>ATP</name>
        <dbReference type="ChEBI" id="CHEBI:30616"/>
    </ligand>
</feature>
<evidence type="ECO:0000256" key="4">
    <source>
        <dbReference type="ARBA" id="ARBA00022741"/>
    </source>
</evidence>
<evidence type="ECO:0000256" key="3">
    <source>
        <dbReference type="ARBA" id="ARBA00022679"/>
    </source>
</evidence>
<dbReference type="PROSITE" id="PS00107">
    <property type="entry name" value="PROTEIN_KINASE_ATP"/>
    <property type="match status" value="1"/>
</dbReference>
<feature type="domain" description="Protein kinase" evidence="10">
    <location>
        <begin position="68"/>
        <end position="160"/>
    </location>
</feature>
<evidence type="ECO:0000256" key="5">
    <source>
        <dbReference type="ARBA" id="ARBA00022777"/>
    </source>
</evidence>
<dbReference type="PROSITE" id="PS50011">
    <property type="entry name" value="PROTEIN_KINASE_DOM"/>
    <property type="match status" value="1"/>
</dbReference>
<keyword evidence="5" id="KW-0418">Kinase</keyword>
<evidence type="ECO:0000256" key="9">
    <source>
        <dbReference type="PROSITE-ProRule" id="PRU10141"/>
    </source>
</evidence>